<feature type="transmembrane region" description="Helical" evidence="1">
    <location>
        <begin position="16"/>
        <end position="36"/>
    </location>
</feature>
<dbReference type="EMBL" id="LR590481">
    <property type="protein sequence ID" value="VTQ82843.1"/>
    <property type="molecule type" value="Genomic_DNA"/>
</dbReference>
<dbReference type="RefSeq" id="WP_138209072.1">
    <property type="nucleotide sequence ID" value="NZ_CBCRUQ010000010.1"/>
</dbReference>
<dbReference type="Proteomes" id="UP000308489">
    <property type="component" value="Chromosome 1"/>
</dbReference>
<name>A0A4U9QZ53_HATHI</name>
<sequence>MDISTKHLIKINFNHFTNINSSFVLLYVLLVLGLKYSKSATSLYYGLYNSSFVLLTYAYLNANELKNEFENILCSIPIHRKSIVKSKYLTSLILVFLYSVASFLLYYVFNILGIGERGGNLYSFDHFISTIVVPLIFLSIYLPINLYLGREKLVIFNTIIPVIIMLSPMFIKSFKVYYLFNYIINKYRLYVDNFWLNSIVSVFSVAIFYMSFTIGNYVYINKDV</sequence>
<dbReference type="Pfam" id="PF13346">
    <property type="entry name" value="ABC2_membrane_5"/>
    <property type="match status" value="1"/>
</dbReference>
<organism evidence="2 3">
    <name type="scientific">Hathewaya histolytica</name>
    <name type="common">Clostridium histolyticum</name>
    <dbReference type="NCBI Taxonomy" id="1498"/>
    <lineage>
        <taxon>Bacteria</taxon>
        <taxon>Bacillati</taxon>
        <taxon>Bacillota</taxon>
        <taxon>Clostridia</taxon>
        <taxon>Eubacteriales</taxon>
        <taxon>Clostridiaceae</taxon>
        <taxon>Hathewaya</taxon>
    </lineage>
</organism>
<evidence type="ECO:0000256" key="1">
    <source>
        <dbReference type="SAM" id="Phobius"/>
    </source>
</evidence>
<gene>
    <name evidence="2" type="ORF">NCTC503_00249</name>
</gene>
<dbReference type="AlphaFoldDB" id="A0A4U9QZ53"/>
<proteinExistence type="predicted"/>
<feature type="transmembrane region" description="Helical" evidence="1">
    <location>
        <begin position="121"/>
        <end position="142"/>
    </location>
</feature>
<dbReference type="OrthoDB" id="1826454at2"/>
<protein>
    <submittedName>
        <fullName evidence="2">ABC-2 family transporter protein</fullName>
    </submittedName>
</protein>
<feature type="transmembrane region" description="Helical" evidence="1">
    <location>
        <begin position="154"/>
        <end position="174"/>
    </location>
</feature>
<evidence type="ECO:0000313" key="2">
    <source>
        <dbReference type="EMBL" id="VTQ82843.1"/>
    </source>
</evidence>
<keyword evidence="1" id="KW-1133">Transmembrane helix</keyword>
<feature type="transmembrane region" description="Helical" evidence="1">
    <location>
        <begin position="194"/>
        <end position="219"/>
    </location>
</feature>
<accession>A0A4U9QZ53</accession>
<reference evidence="2 3" key="1">
    <citation type="submission" date="2019-05" db="EMBL/GenBank/DDBJ databases">
        <authorList>
            <consortium name="Pathogen Informatics"/>
        </authorList>
    </citation>
    <scope>NUCLEOTIDE SEQUENCE [LARGE SCALE GENOMIC DNA]</scope>
    <source>
        <strain evidence="2 3">NCTC503</strain>
    </source>
</reference>
<dbReference type="KEGG" id="hhw:NCTC503_00249"/>
<keyword evidence="1" id="KW-0812">Transmembrane</keyword>
<feature type="transmembrane region" description="Helical" evidence="1">
    <location>
        <begin position="88"/>
        <end position="109"/>
    </location>
</feature>
<feature type="transmembrane region" description="Helical" evidence="1">
    <location>
        <begin position="42"/>
        <end position="60"/>
    </location>
</feature>
<keyword evidence="1" id="KW-0472">Membrane</keyword>
<evidence type="ECO:0000313" key="3">
    <source>
        <dbReference type="Proteomes" id="UP000308489"/>
    </source>
</evidence>
<dbReference type="InterPro" id="IPR025699">
    <property type="entry name" value="ABC2_memb-like"/>
</dbReference>
<keyword evidence="3" id="KW-1185">Reference proteome</keyword>